<dbReference type="PANTHER" id="PTHR48095">
    <property type="entry name" value="PYRUVATE CARBOXYLASE SUBUNIT A"/>
    <property type="match status" value="1"/>
</dbReference>
<evidence type="ECO:0000259" key="17">
    <source>
        <dbReference type="PROSITE" id="PS50975"/>
    </source>
</evidence>
<dbReference type="InterPro" id="IPR004549">
    <property type="entry name" value="Acetyl_CoA_COase_biotin_COase"/>
</dbReference>
<dbReference type="PROSITE" id="PS00867">
    <property type="entry name" value="CPSASE_2"/>
    <property type="match status" value="1"/>
</dbReference>
<organism evidence="20 22">
    <name type="scientific">Enterococcus silesiacus</name>
    <dbReference type="NCBI Taxonomy" id="332949"/>
    <lineage>
        <taxon>Bacteria</taxon>
        <taxon>Bacillati</taxon>
        <taxon>Bacillota</taxon>
        <taxon>Bacilli</taxon>
        <taxon>Lactobacillales</taxon>
        <taxon>Enterococcaceae</taxon>
        <taxon>Enterococcus</taxon>
    </lineage>
</organism>
<gene>
    <name evidence="19" type="ORF">ATZ33_09500</name>
    <name evidence="20" type="ORF">RV15_GL002827</name>
</gene>
<dbReference type="Gene3D" id="3.30.470.20">
    <property type="entry name" value="ATP-grasp fold, B domain"/>
    <property type="match status" value="1"/>
</dbReference>
<comment type="catalytic activity">
    <reaction evidence="14 16">
        <text>N(6)-biotinyl-L-lysyl-[protein] + hydrogencarbonate + ATP = N(6)-carboxybiotinyl-L-lysyl-[protein] + ADP + phosphate + H(+)</text>
        <dbReference type="Rhea" id="RHEA:13501"/>
        <dbReference type="Rhea" id="RHEA-COMP:10505"/>
        <dbReference type="Rhea" id="RHEA-COMP:10506"/>
        <dbReference type="ChEBI" id="CHEBI:15378"/>
        <dbReference type="ChEBI" id="CHEBI:17544"/>
        <dbReference type="ChEBI" id="CHEBI:30616"/>
        <dbReference type="ChEBI" id="CHEBI:43474"/>
        <dbReference type="ChEBI" id="CHEBI:83144"/>
        <dbReference type="ChEBI" id="CHEBI:83145"/>
        <dbReference type="ChEBI" id="CHEBI:456216"/>
        <dbReference type="EC" id="6.3.4.14"/>
    </reaction>
</comment>
<evidence type="ECO:0000256" key="7">
    <source>
        <dbReference type="ARBA" id="ARBA00022741"/>
    </source>
</evidence>
<evidence type="ECO:0000256" key="15">
    <source>
        <dbReference type="PROSITE-ProRule" id="PRU00409"/>
    </source>
</evidence>
<dbReference type="SMART" id="SM00878">
    <property type="entry name" value="Biotin_carb_C"/>
    <property type="match status" value="1"/>
</dbReference>
<dbReference type="GO" id="GO:0004075">
    <property type="term" value="F:biotin carboxylase activity"/>
    <property type="evidence" value="ECO:0007669"/>
    <property type="project" value="UniProtKB-EC"/>
</dbReference>
<keyword evidence="10" id="KW-0460">Magnesium</keyword>
<dbReference type="GO" id="GO:0046872">
    <property type="term" value="F:metal ion binding"/>
    <property type="evidence" value="ECO:0007669"/>
    <property type="project" value="UniProtKB-KW"/>
</dbReference>
<keyword evidence="16" id="KW-0443">Lipid metabolism</keyword>
<dbReference type="PANTHER" id="PTHR48095:SF2">
    <property type="entry name" value="BIOTIN CARBOXYLASE, CHLOROPLASTIC"/>
    <property type="match status" value="1"/>
</dbReference>
<keyword evidence="9 15" id="KW-0067">ATP-binding</keyword>
<dbReference type="PROSITE" id="PS50979">
    <property type="entry name" value="BC"/>
    <property type="match status" value="1"/>
</dbReference>
<keyword evidence="6" id="KW-0479">Metal-binding</keyword>
<evidence type="ECO:0000256" key="3">
    <source>
        <dbReference type="ARBA" id="ARBA00011750"/>
    </source>
</evidence>
<evidence type="ECO:0000256" key="12">
    <source>
        <dbReference type="ARBA" id="ARBA00023211"/>
    </source>
</evidence>
<evidence type="ECO:0000256" key="16">
    <source>
        <dbReference type="RuleBase" id="RU365063"/>
    </source>
</evidence>
<dbReference type="InterPro" id="IPR005482">
    <property type="entry name" value="Biotin_COase_C"/>
</dbReference>
<sequence length="456" mass="49812">MFSKVLIANRGEIAVRIIRACRELGVQTVAVYSEADKEALHTQLADEAICIGPAKAADSYLNVQSVLSAAIVTNAEAIHPGFGFLSENSQFAAMCEECNITFIGPKAATIDAMGNKINARELMQKANVPVIPGSRGVISSVDEALTIADDIGYPVMLKAAAGGGGKGIRKVLSKEELPQHFTSAQQEAKAAFGNDDMYLEKIIYPARHIEVQILGDQYGHVIHLGERDCSLQRNNQKVLEESPSIAISAEKRQLLGETAVRAAKAVQYENAGTIEFLMDQSGEFYFMEMNTRIQVEHPVTEMVTGIDLVKAQLKVASGEELPYTQEDITITGHAIECRINAENPAFNFAPSPGKIKNLLLPSGGMGLRVDSAMYSGYTIPPFYDSMIAKVIVHGDDRMDALMKMQRALHEIVTDGIITNAEFQLDLITHENVLAGEYDTSFLQETFLPNWEPESDN</sequence>
<dbReference type="SUPFAM" id="SSF56059">
    <property type="entry name" value="Glutathione synthetase ATP-binding domain-like"/>
    <property type="match status" value="1"/>
</dbReference>
<dbReference type="SUPFAM" id="SSF52440">
    <property type="entry name" value="PreATP-grasp domain"/>
    <property type="match status" value="1"/>
</dbReference>
<feature type="domain" description="ATP-grasp" evidence="17">
    <location>
        <begin position="120"/>
        <end position="317"/>
    </location>
</feature>
<dbReference type="PROSITE" id="PS50975">
    <property type="entry name" value="ATP_GRASP"/>
    <property type="match status" value="1"/>
</dbReference>
<dbReference type="InterPro" id="IPR011761">
    <property type="entry name" value="ATP-grasp"/>
</dbReference>
<evidence type="ECO:0000259" key="18">
    <source>
        <dbReference type="PROSITE" id="PS50979"/>
    </source>
</evidence>
<comment type="subunit">
    <text evidence="3 16">Acetyl-CoA carboxylase is a heterohexamer of biotin carboxyl carrier protein, biotin carboxylase and the two subunits of carboxyl transferase in a 2:2 complex.</text>
</comment>
<dbReference type="Proteomes" id="UP000183039">
    <property type="component" value="Unassembled WGS sequence"/>
</dbReference>
<dbReference type="InterPro" id="IPR011764">
    <property type="entry name" value="Biotin_carboxylation_dom"/>
</dbReference>
<keyword evidence="21" id="KW-1185">Reference proteome</keyword>
<dbReference type="GO" id="GO:0006633">
    <property type="term" value="P:fatty acid biosynthetic process"/>
    <property type="evidence" value="ECO:0007669"/>
    <property type="project" value="UniProtKB-KW"/>
</dbReference>
<name>A0A0S3KBA1_9ENTE</name>
<dbReference type="NCBIfam" id="TIGR00514">
    <property type="entry name" value="accC"/>
    <property type="match status" value="1"/>
</dbReference>
<dbReference type="SUPFAM" id="SSF51246">
    <property type="entry name" value="Rudiment single hybrid motif"/>
    <property type="match status" value="1"/>
</dbReference>
<dbReference type="InterPro" id="IPR016185">
    <property type="entry name" value="PreATP-grasp_dom_sf"/>
</dbReference>
<dbReference type="PROSITE" id="PS00866">
    <property type="entry name" value="CPSASE_1"/>
    <property type="match status" value="1"/>
</dbReference>
<comment type="pathway">
    <text evidence="2 16">Lipid metabolism; malonyl-CoA biosynthesis; malonyl-CoA from acetyl-CoA: step 1/1.</text>
</comment>
<keyword evidence="7 15" id="KW-0547">Nucleotide-binding</keyword>
<evidence type="ECO:0000313" key="21">
    <source>
        <dbReference type="Proteomes" id="UP000065511"/>
    </source>
</evidence>
<evidence type="ECO:0000256" key="14">
    <source>
        <dbReference type="ARBA" id="ARBA00048600"/>
    </source>
</evidence>
<keyword evidence="12" id="KW-0464">Manganese</keyword>
<dbReference type="InterPro" id="IPR051602">
    <property type="entry name" value="ACC_Biotin_Carboxylase"/>
</dbReference>
<dbReference type="Pfam" id="PF00289">
    <property type="entry name" value="Biotin_carb_N"/>
    <property type="match status" value="1"/>
</dbReference>
<evidence type="ECO:0000256" key="13">
    <source>
        <dbReference type="ARBA" id="ARBA00023267"/>
    </source>
</evidence>
<dbReference type="Pfam" id="PF02786">
    <property type="entry name" value="CPSase_L_D2"/>
    <property type="match status" value="1"/>
</dbReference>
<dbReference type="InterPro" id="IPR005481">
    <property type="entry name" value="BC-like_N"/>
</dbReference>
<keyword evidence="8 16" id="KW-0276">Fatty acid metabolism</keyword>
<dbReference type="EMBL" id="JXLC01000040">
    <property type="protein sequence ID" value="OJG85098.1"/>
    <property type="molecule type" value="Genomic_DNA"/>
</dbReference>
<evidence type="ECO:0000313" key="22">
    <source>
        <dbReference type="Proteomes" id="UP000183039"/>
    </source>
</evidence>
<evidence type="ECO:0000256" key="2">
    <source>
        <dbReference type="ARBA" id="ARBA00004956"/>
    </source>
</evidence>
<dbReference type="AlphaFoldDB" id="A0A0S3KBA1"/>
<keyword evidence="11 16" id="KW-0275">Fatty acid biosynthesis</keyword>
<evidence type="ECO:0000256" key="10">
    <source>
        <dbReference type="ARBA" id="ARBA00022842"/>
    </source>
</evidence>
<feature type="domain" description="Biotin carboxylation" evidence="18">
    <location>
        <begin position="1"/>
        <end position="447"/>
    </location>
</feature>
<dbReference type="GO" id="GO:2001295">
    <property type="term" value="P:malonyl-CoA biosynthetic process"/>
    <property type="evidence" value="ECO:0007669"/>
    <property type="project" value="UniProtKB-UniPathway"/>
</dbReference>
<dbReference type="EC" id="6.3.4.14" evidence="4 16"/>
<evidence type="ECO:0000256" key="9">
    <source>
        <dbReference type="ARBA" id="ARBA00022840"/>
    </source>
</evidence>
<evidence type="ECO:0000256" key="6">
    <source>
        <dbReference type="ARBA" id="ARBA00022723"/>
    </source>
</evidence>
<evidence type="ECO:0000313" key="19">
    <source>
        <dbReference type="EMBL" id="ALS01597.1"/>
    </source>
</evidence>
<protein>
    <recommendedName>
        <fullName evidence="4 16">Biotin carboxylase</fullName>
        <ecNumber evidence="4 16">6.3.4.14</ecNumber>
    </recommendedName>
    <alternativeName>
        <fullName evidence="16">Acetyl-coenzyme A carboxylase biotin carboxylase subunit A</fullName>
    </alternativeName>
</protein>
<keyword evidence="13 16" id="KW-0092">Biotin</keyword>
<evidence type="ECO:0000313" key="20">
    <source>
        <dbReference type="EMBL" id="OJG85098.1"/>
    </source>
</evidence>
<dbReference type="RefSeq" id="WP_071879336.1">
    <property type="nucleotide sequence ID" value="NZ_JXLC01000040.1"/>
</dbReference>
<dbReference type="FunFam" id="3.30.1490.20:FF:000018">
    <property type="entry name" value="Biotin carboxylase"/>
    <property type="match status" value="1"/>
</dbReference>
<keyword evidence="16" id="KW-0444">Lipid biosynthesis</keyword>
<dbReference type="FunFam" id="3.30.470.20:FF:000028">
    <property type="entry name" value="Methylcrotonoyl-CoA carboxylase subunit alpha, mitochondrial"/>
    <property type="match status" value="1"/>
</dbReference>
<dbReference type="OrthoDB" id="9807469at2"/>
<dbReference type="InterPro" id="IPR005479">
    <property type="entry name" value="CPAse_ATP-bd"/>
</dbReference>
<dbReference type="FunFam" id="3.40.50.20:FF:000010">
    <property type="entry name" value="Propionyl-CoA carboxylase subunit alpha"/>
    <property type="match status" value="1"/>
</dbReference>
<evidence type="ECO:0000256" key="4">
    <source>
        <dbReference type="ARBA" id="ARBA00013263"/>
    </source>
</evidence>
<dbReference type="Proteomes" id="UP000065511">
    <property type="component" value="Chromosome"/>
</dbReference>
<dbReference type="EMBL" id="CP013614">
    <property type="protein sequence ID" value="ALS01597.1"/>
    <property type="molecule type" value="Genomic_DNA"/>
</dbReference>
<dbReference type="NCBIfam" id="NF004085">
    <property type="entry name" value="PRK05586.1"/>
    <property type="match status" value="1"/>
</dbReference>
<evidence type="ECO:0000256" key="8">
    <source>
        <dbReference type="ARBA" id="ARBA00022832"/>
    </source>
</evidence>
<proteinExistence type="predicted"/>
<dbReference type="KEGG" id="ess:ATZ33_09500"/>
<keyword evidence="5 16" id="KW-0436">Ligase</keyword>
<dbReference type="GO" id="GO:0005524">
    <property type="term" value="F:ATP binding"/>
    <property type="evidence" value="ECO:0007669"/>
    <property type="project" value="UniProtKB-UniRule"/>
</dbReference>
<reference evidence="19 21" key="2">
    <citation type="submission" date="2015-12" db="EMBL/GenBank/DDBJ databases">
        <authorList>
            <person name="Lauer A."/>
            <person name="Humrighouse B."/>
            <person name="Loparev V."/>
            <person name="Shewmaker P.L."/>
            <person name="Whitney A.M."/>
            <person name="McLaughlin R.W."/>
        </authorList>
    </citation>
    <scope>NUCLEOTIDE SEQUENCE [LARGE SCALE GENOMIC DNA]</scope>
    <source>
        <strain evidence="19 21">LMG 23085</strain>
    </source>
</reference>
<comment type="function">
    <text evidence="1 16">This protein is a component of the acetyl coenzyme A carboxylase complex; first, biotin carboxylase catalyzes the carboxylation of the carrier protein and then the transcarboxylase transfers the carboxyl group to form malonyl-CoA.</text>
</comment>
<accession>A0A0S3KBA1</accession>
<dbReference type="Pfam" id="PF02785">
    <property type="entry name" value="Biotin_carb_C"/>
    <property type="match status" value="1"/>
</dbReference>
<dbReference type="InterPro" id="IPR011054">
    <property type="entry name" value="Rudment_hybrid_motif"/>
</dbReference>
<dbReference type="NCBIfam" id="NF006367">
    <property type="entry name" value="PRK08591.1"/>
    <property type="match status" value="1"/>
</dbReference>
<evidence type="ECO:0000256" key="1">
    <source>
        <dbReference type="ARBA" id="ARBA00003761"/>
    </source>
</evidence>
<reference evidence="20 22" key="1">
    <citation type="submission" date="2014-12" db="EMBL/GenBank/DDBJ databases">
        <title>Draft genome sequences of 29 type strains of Enterococci.</title>
        <authorList>
            <person name="Zhong Z."/>
            <person name="Sun Z."/>
            <person name="Liu W."/>
            <person name="Zhang W."/>
            <person name="Zhang H."/>
        </authorList>
    </citation>
    <scope>NUCLEOTIDE SEQUENCE [LARGE SCALE GENOMIC DNA]</scope>
    <source>
        <strain evidence="20 22">DSM 22801</strain>
    </source>
</reference>
<evidence type="ECO:0000256" key="5">
    <source>
        <dbReference type="ARBA" id="ARBA00022598"/>
    </source>
</evidence>
<evidence type="ECO:0000256" key="11">
    <source>
        <dbReference type="ARBA" id="ARBA00023160"/>
    </source>
</evidence>